<evidence type="ECO:0000256" key="8">
    <source>
        <dbReference type="SAM" id="MobiDB-lite"/>
    </source>
</evidence>
<evidence type="ECO:0000313" key="10">
    <source>
        <dbReference type="EMBL" id="CAE8591760.1"/>
    </source>
</evidence>
<dbReference type="Proteomes" id="UP000654075">
    <property type="component" value="Unassembled WGS sequence"/>
</dbReference>
<dbReference type="SUPFAM" id="SSF56112">
    <property type="entry name" value="Protein kinase-like (PK-like)"/>
    <property type="match status" value="1"/>
</dbReference>
<comment type="similarity">
    <text evidence="1">Belongs to the protein kinase superfamily. NEK Ser/Thr protein kinase family. NIMA subfamily.</text>
</comment>
<keyword evidence="6 7" id="KW-0067">ATP-binding</keyword>
<dbReference type="InterPro" id="IPR008271">
    <property type="entry name" value="Ser/Thr_kinase_AS"/>
</dbReference>
<comment type="caution">
    <text evidence="10">The sequence shown here is derived from an EMBL/GenBank/DDBJ whole genome shotgun (WGS) entry which is preliminary data.</text>
</comment>
<dbReference type="GO" id="GO:0004674">
    <property type="term" value="F:protein serine/threonine kinase activity"/>
    <property type="evidence" value="ECO:0007669"/>
    <property type="project" value="UniProtKB-EC"/>
</dbReference>
<feature type="region of interest" description="Disordered" evidence="8">
    <location>
        <begin position="889"/>
        <end position="986"/>
    </location>
</feature>
<dbReference type="EMBL" id="CAJNNV010005199">
    <property type="protein sequence ID" value="CAE8591760.1"/>
    <property type="molecule type" value="Genomic_DNA"/>
</dbReference>
<reference evidence="10" key="1">
    <citation type="submission" date="2021-02" db="EMBL/GenBank/DDBJ databases">
        <authorList>
            <person name="Dougan E. K."/>
            <person name="Rhodes N."/>
            <person name="Thang M."/>
            <person name="Chan C."/>
        </authorList>
    </citation>
    <scope>NUCLEOTIDE SEQUENCE</scope>
</reference>
<dbReference type="CDD" id="cd14014">
    <property type="entry name" value="STKc_PknB_like"/>
    <property type="match status" value="1"/>
</dbReference>
<feature type="compositionally biased region" description="Low complexity" evidence="8">
    <location>
        <begin position="970"/>
        <end position="979"/>
    </location>
</feature>
<evidence type="ECO:0000256" key="6">
    <source>
        <dbReference type="ARBA" id="ARBA00022840"/>
    </source>
</evidence>
<dbReference type="PANTHER" id="PTHR43671">
    <property type="entry name" value="SERINE/THREONINE-PROTEIN KINASE NEK"/>
    <property type="match status" value="1"/>
</dbReference>
<dbReference type="Pfam" id="PF00069">
    <property type="entry name" value="Pkinase"/>
    <property type="match status" value="1"/>
</dbReference>
<feature type="compositionally biased region" description="Basic residues" evidence="8">
    <location>
        <begin position="905"/>
        <end position="916"/>
    </location>
</feature>
<feature type="compositionally biased region" description="Basic residues" evidence="8">
    <location>
        <begin position="954"/>
        <end position="969"/>
    </location>
</feature>
<keyword evidence="3" id="KW-0808">Transferase</keyword>
<dbReference type="PROSITE" id="PS00107">
    <property type="entry name" value="PROTEIN_KINASE_ATP"/>
    <property type="match status" value="1"/>
</dbReference>
<dbReference type="InterPro" id="IPR011009">
    <property type="entry name" value="Kinase-like_dom_sf"/>
</dbReference>
<accession>A0A813DWK0</accession>
<organism evidence="10 11">
    <name type="scientific">Polarella glacialis</name>
    <name type="common">Dinoflagellate</name>
    <dbReference type="NCBI Taxonomy" id="89957"/>
    <lineage>
        <taxon>Eukaryota</taxon>
        <taxon>Sar</taxon>
        <taxon>Alveolata</taxon>
        <taxon>Dinophyceae</taxon>
        <taxon>Suessiales</taxon>
        <taxon>Suessiaceae</taxon>
        <taxon>Polarella</taxon>
    </lineage>
</organism>
<dbReference type="AlphaFoldDB" id="A0A813DWK0"/>
<keyword evidence="11" id="KW-1185">Reference proteome</keyword>
<dbReference type="InterPro" id="IPR017441">
    <property type="entry name" value="Protein_kinase_ATP_BS"/>
</dbReference>
<feature type="compositionally biased region" description="Basic residues" evidence="8">
    <location>
        <begin position="930"/>
        <end position="947"/>
    </location>
</feature>
<feature type="non-terminal residue" evidence="10">
    <location>
        <position position="1"/>
    </location>
</feature>
<dbReference type="SMART" id="SM00220">
    <property type="entry name" value="S_TKc"/>
    <property type="match status" value="1"/>
</dbReference>
<keyword evidence="4 7" id="KW-0547">Nucleotide-binding</keyword>
<feature type="compositionally biased region" description="Basic and acidic residues" evidence="8">
    <location>
        <begin position="917"/>
        <end position="929"/>
    </location>
</feature>
<keyword evidence="5" id="KW-0418">Kinase</keyword>
<gene>
    <name evidence="10" type="ORF">PGLA1383_LOCUS10424</name>
</gene>
<feature type="region of interest" description="Disordered" evidence="8">
    <location>
        <begin position="1002"/>
        <end position="1043"/>
    </location>
</feature>
<dbReference type="InterPro" id="IPR000719">
    <property type="entry name" value="Prot_kinase_dom"/>
</dbReference>
<proteinExistence type="inferred from homology"/>
<dbReference type="InterPro" id="IPR050660">
    <property type="entry name" value="NEK_Ser/Thr_kinase"/>
</dbReference>
<evidence type="ECO:0000256" key="5">
    <source>
        <dbReference type="ARBA" id="ARBA00022777"/>
    </source>
</evidence>
<evidence type="ECO:0000256" key="7">
    <source>
        <dbReference type="PROSITE-ProRule" id="PRU10141"/>
    </source>
</evidence>
<protein>
    <recommendedName>
        <fullName evidence="2">non-specific serine/threonine protein kinase</fullName>
        <ecNumber evidence="2">2.7.11.1</ecNumber>
    </recommendedName>
</protein>
<dbReference type="OrthoDB" id="541276at2759"/>
<name>A0A813DWK0_POLGL</name>
<evidence type="ECO:0000313" key="11">
    <source>
        <dbReference type="Proteomes" id="UP000654075"/>
    </source>
</evidence>
<evidence type="ECO:0000256" key="1">
    <source>
        <dbReference type="ARBA" id="ARBA00010886"/>
    </source>
</evidence>
<feature type="domain" description="Protein kinase" evidence="9">
    <location>
        <begin position="329"/>
        <end position="599"/>
    </location>
</feature>
<dbReference type="GO" id="GO:0005524">
    <property type="term" value="F:ATP binding"/>
    <property type="evidence" value="ECO:0007669"/>
    <property type="project" value="UniProtKB-UniRule"/>
</dbReference>
<dbReference type="EC" id="2.7.11.1" evidence="2"/>
<feature type="compositionally biased region" description="Basic and acidic residues" evidence="8">
    <location>
        <begin position="1005"/>
        <end position="1043"/>
    </location>
</feature>
<dbReference type="PANTHER" id="PTHR43671:SF13">
    <property type="entry name" value="SERINE_THREONINE-PROTEIN KINASE NEK2"/>
    <property type="match status" value="1"/>
</dbReference>
<evidence type="ECO:0000256" key="2">
    <source>
        <dbReference type="ARBA" id="ARBA00012513"/>
    </source>
</evidence>
<dbReference type="Gene3D" id="1.10.510.10">
    <property type="entry name" value="Transferase(Phosphotransferase) domain 1"/>
    <property type="match status" value="1"/>
</dbReference>
<feature type="non-terminal residue" evidence="10">
    <location>
        <position position="1043"/>
    </location>
</feature>
<feature type="binding site" evidence="7">
    <location>
        <position position="358"/>
    </location>
    <ligand>
        <name>ATP</name>
        <dbReference type="ChEBI" id="CHEBI:30616"/>
    </ligand>
</feature>
<evidence type="ECO:0000256" key="4">
    <source>
        <dbReference type="ARBA" id="ARBA00022741"/>
    </source>
</evidence>
<evidence type="ECO:0000259" key="9">
    <source>
        <dbReference type="PROSITE" id="PS50011"/>
    </source>
</evidence>
<evidence type="ECO:0000256" key="3">
    <source>
        <dbReference type="ARBA" id="ARBA00022679"/>
    </source>
</evidence>
<dbReference type="PROSITE" id="PS00108">
    <property type="entry name" value="PROTEIN_KINASE_ST"/>
    <property type="match status" value="1"/>
</dbReference>
<dbReference type="PROSITE" id="PS50011">
    <property type="entry name" value="PROTEIN_KINASE_DOM"/>
    <property type="match status" value="1"/>
</dbReference>
<sequence>VYGNIGTAYGSRTEYDQESEQGAGRCCEEMDRLWGLLGKWGEGEWDSKTEIVHRYRQEHGLDIRQVMFVDDDLAELEPVRHSATVVHVSGNSGLAAADLLEIMRLSGLEHEPWARRCHANWLSLRDPLASKPFAITIFNRKHLPVRVNRYLCVLEAEFAARKSGLRRFTLLLREPLLLWSMAQDAYVQHVTRTGDSRFEVSALAPAIRDMQAQLGVDSDDGHSNLAHAFGSHQSFSEWQRNKSSESEAACPADIRVSGVTKSDHLYEEPLVTASANQPMQALSSMVRLFRQTLVGLCPITMATAGRHRNSICCHEVRSLSEYDAVWVRYRKLKLVGAGHFGEVFQATELCSMQDVAVKSMERLPEEEEGSADEVSVLRALAHPNLLRVFEVVRFPGKVLLVTELAPGGSLSVYARKNGVGLWIHGAMQQIVSAVAYCHRLSVLHGDLKPENVLTSGARPDGSPLCIVCDFGHTTVCIGSALVAAPGDPRYIAPEVVAKEGLSSKSDIYMLGVTAFELLTGGWLPFFNEKSVSLSMSYHQLGRGGVHERILSEKGLDWRDLERLRAACTVPGVNAVVLSMLARHAEDRPSALEVLKTDWLHDAHMPCKSAYDAMIKTGANTGWGLWGPQHPCFAERLTRRAELSWTYRMLLSLIGAGLSPVRLHGARLLFRRMDEVGDGTVGLKSFCKVAVAAGLSAEASEALFIAGDLHNQKYLDFKNLVMIFLDVEGFSQDELLAELRSLVNRIRGPVVASSEQVSATVLEKSGGGGESLLKREEGGEVGADLTQGRGRYSDTGPTDAILEAEPQVLDPRLKFVDLLAILDQRPDARMQRWVQDVQAVIRPGDHELSAELLLYLLQEDRFLNTSADLSPENWALGALRHCGFPPMCGKKEKAREASPSDSGSRSKSRSRRRRRGGKAKEKKREKEKDRGGRRRRRHGGGHERRRRRDRGEGRRGHRKGKRKSRRKRSRSSSSASSRSGLPSRATAIKGAEAAVASAAKALEQAKASKDSDLKAAEKAAEASQKEEVSRAVARARQDADEELK</sequence>